<dbReference type="GO" id="GO:0046872">
    <property type="term" value="F:metal ion binding"/>
    <property type="evidence" value="ECO:0007669"/>
    <property type="project" value="UniProtKB-KW"/>
</dbReference>
<feature type="binding site" evidence="7">
    <location>
        <position position="267"/>
    </location>
    <ligand>
        <name>Mg(2+)</name>
        <dbReference type="ChEBI" id="CHEBI:18420"/>
        <label>1</label>
    </ligand>
</feature>
<dbReference type="AlphaFoldDB" id="L1JU99"/>
<dbReference type="PROSITE" id="PS51435">
    <property type="entry name" value="AP_NUCLEASE_F1_4"/>
    <property type="match status" value="1"/>
</dbReference>
<evidence type="ECO:0000313" key="11">
    <source>
        <dbReference type="EMBL" id="EKX51874.1"/>
    </source>
</evidence>
<feature type="site" description="Transition state stabilizer" evidence="8">
    <location>
        <position position="169"/>
    </location>
</feature>
<feature type="binding site" evidence="7">
    <location>
        <position position="169"/>
    </location>
    <ligand>
        <name>Mg(2+)</name>
        <dbReference type="ChEBI" id="CHEBI:18420"/>
        <label>1</label>
    </ligand>
</feature>
<dbReference type="InterPro" id="IPR020848">
    <property type="entry name" value="AP_endonuclease_F1_CS"/>
</dbReference>
<dbReference type="Pfam" id="PF03372">
    <property type="entry name" value="Exo_endo_phos"/>
    <property type="match status" value="1"/>
</dbReference>
<dbReference type="GO" id="GO:0008311">
    <property type="term" value="F:double-stranded DNA 3'-5' DNA exonuclease activity"/>
    <property type="evidence" value="ECO:0007669"/>
    <property type="project" value="InterPro"/>
</dbReference>
<feature type="active site" evidence="6">
    <location>
        <position position="126"/>
    </location>
</feature>
<reference evidence="13" key="2">
    <citation type="submission" date="2012-11" db="EMBL/GenBank/DDBJ databases">
        <authorList>
            <person name="Kuo A."/>
            <person name="Curtis B.A."/>
            <person name="Tanifuji G."/>
            <person name="Burki F."/>
            <person name="Gruber A."/>
            <person name="Irimia M."/>
            <person name="Maruyama S."/>
            <person name="Arias M.C."/>
            <person name="Ball S.G."/>
            <person name="Gile G.H."/>
            <person name="Hirakawa Y."/>
            <person name="Hopkins J.F."/>
            <person name="Rensing S.A."/>
            <person name="Schmutz J."/>
            <person name="Symeonidi A."/>
            <person name="Elias M."/>
            <person name="Eveleigh R.J."/>
            <person name="Herman E.K."/>
            <person name="Klute M.J."/>
            <person name="Nakayama T."/>
            <person name="Obornik M."/>
            <person name="Reyes-Prieto A."/>
            <person name="Armbrust E.V."/>
            <person name="Aves S.J."/>
            <person name="Beiko R.G."/>
            <person name="Coutinho P."/>
            <person name="Dacks J.B."/>
            <person name="Durnford D.G."/>
            <person name="Fast N.M."/>
            <person name="Green B.R."/>
            <person name="Grisdale C."/>
            <person name="Hempe F."/>
            <person name="Henrissat B."/>
            <person name="Hoppner M.P."/>
            <person name="Ishida K.-I."/>
            <person name="Kim E."/>
            <person name="Koreny L."/>
            <person name="Kroth P.G."/>
            <person name="Liu Y."/>
            <person name="Malik S.-B."/>
            <person name="Maier U.G."/>
            <person name="McRose D."/>
            <person name="Mock T."/>
            <person name="Neilson J.A."/>
            <person name="Onodera N.T."/>
            <person name="Poole A.M."/>
            <person name="Pritham E.J."/>
            <person name="Richards T.A."/>
            <person name="Rocap G."/>
            <person name="Roy S.W."/>
            <person name="Sarai C."/>
            <person name="Schaack S."/>
            <person name="Shirato S."/>
            <person name="Slamovits C.H."/>
            <person name="Spencer D.F."/>
            <person name="Suzuki S."/>
            <person name="Worden A.Z."/>
            <person name="Zauner S."/>
            <person name="Barry K."/>
            <person name="Bell C."/>
            <person name="Bharti A.K."/>
            <person name="Crow J.A."/>
            <person name="Grimwood J."/>
            <person name="Kramer R."/>
            <person name="Lindquist E."/>
            <person name="Lucas S."/>
            <person name="Salamov A."/>
            <person name="McFadden G.I."/>
            <person name="Lane C.E."/>
            <person name="Keeling P.J."/>
            <person name="Gray M.W."/>
            <person name="Grigoriev I.V."/>
            <person name="Archibald J.M."/>
        </authorList>
    </citation>
    <scope>NUCLEOTIDE SEQUENCE</scope>
    <source>
        <strain evidence="13">CCMP2712</strain>
    </source>
</reference>
<dbReference type="KEGG" id="gtt:GUITHDRAFT_65587"/>
<dbReference type="NCBIfam" id="TIGR00633">
    <property type="entry name" value="xth"/>
    <property type="match status" value="1"/>
</dbReference>
<feature type="domain" description="Endonuclease/exonuclease/phosphatase" evidence="10">
    <location>
        <begin position="22"/>
        <end position="268"/>
    </location>
</feature>
<dbReference type="InterPro" id="IPR037493">
    <property type="entry name" value="ExoIII-like"/>
</dbReference>
<dbReference type="PANTHER" id="PTHR43250:SF2">
    <property type="entry name" value="EXODEOXYRIBONUCLEASE III"/>
    <property type="match status" value="1"/>
</dbReference>
<keyword evidence="7" id="KW-0464">Manganese</keyword>
<evidence type="ECO:0000256" key="3">
    <source>
        <dbReference type="ARBA" id="ARBA00022723"/>
    </source>
</evidence>
<dbReference type="GO" id="GO:0004519">
    <property type="term" value="F:endonuclease activity"/>
    <property type="evidence" value="ECO:0007669"/>
    <property type="project" value="InterPro"/>
</dbReference>
<keyword evidence="9" id="KW-0234">DNA repair</keyword>
<keyword evidence="3 7" id="KW-0479">Metal-binding</keyword>
<dbReference type="eggNOG" id="KOG1294">
    <property type="taxonomic scope" value="Eukaryota"/>
</dbReference>
<evidence type="ECO:0000259" key="10">
    <source>
        <dbReference type="Pfam" id="PF03372"/>
    </source>
</evidence>
<dbReference type="EnsemblProtists" id="EKX51874">
    <property type="protein sequence ID" value="EKX51874"/>
    <property type="gene ID" value="GUITHDRAFT_65587"/>
</dbReference>
<dbReference type="GO" id="GO:0006281">
    <property type="term" value="P:DNA repair"/>
    <property type="evidence" value="ECO:0007669"/>
    <property type="project" value="UniProtKB-KW"/>
</dbReference>
<comment type="cofactor">
    <cofactor evidence="1">
        <name>Mn(2+)</name>
        <dbReference type="ChEBI" id="CHEBI:29035"/>
    </cofactor>
</comment>
<feature type="site" description="Important for catalytic activity" evidence="8">
    <location>
        <position position="238"/>
    </location>
</feature>
<dbReference type="InterPro" id="IPR020847">
    <property type="entry name" value="AP_endonuclease_F1_BS"/>
</dbReference>
<accession>L1JU99</accession>
<evidence type="ECO:0000256" key="1">
    <source>
        <dbReference type="ARBA" id="ARBA00001936"/>
    </source>
</evidence>
<dbReference type="Gene3D" id="3.60.10.10">
    <property type="entry name" value="Endonuclease/exonuclease/phosphatase"/>
    <property type="match status" value="1"/>
</dbReference>
<keyword evidence="9" id="KW-0227">DNA damage</keyword>
<feature type="binding site" evidence="7">
    <location>
        <position position="25"/>
    </location>
    <ligand>
        <name>Mg(2+)</name>
        <dbReference type="ChEBI" id="CHEBI:18420"/>
        <label>1</label>
    </ligand>
</feature>
<keyword evidence="13" id="KW-1185">Reference proteome</keyword>
<feature type="binding site" evidence="7">
    <location>
        <position position="167"/>
    </location>
    <ligand>
        <name>Mg(2+)</name>
        <dbReference type="ChEBI" id="CHEBI:18420"/>
        <label>1</label>
    </ligand>
</feature>
<dbReference type="PROSITE" id="PS00728">
    <property type="entry name" value="AP_NUCLEASE_F1_3"/>
    <property type="match status" value="1"/>
</dbReference>
<comment type="similarity">
    <text evidence="2 9">Belongs to the DNA repair enzymes AP/ExoA family.</text>
</comment>
<dbReference type="OrthoDB" id="498125at2759"/>
<keyword evidence="4" id="KW-0378">Hydrolase</keyword>
<reference evidence="12" key="3">
    <citation type="submission" date="2015-06" db="UniProtKB">
        <authorList>
            <consortium name="EnsemblProtists"/>
        </authorList>
    </citation>
    <scope>IDENTIFICATION</scope>
</reference>
<sequence>MPGVRRLRCSRDPSGQKNLRLVTWNVNSVRQRLPLIERYIQEYSPDVLALQEIKCQQNDFPAETFSKLGYHHVHLGQKSYNGVATLSKHPMTNVEFGLKGPEDDEHDPQARYVQCSVQGIAICNLYHPNGNPVGSEKFDYRLRWSKLLYGRVKSLTQSDMPLVLMGDFNTVPRDEDCYDIIDLSSDAVVHPHCRSQYRSLVYQGLYDALQIKPNKEKQYSYWDYRAGSWEKNKGMRIDHILLSPHLADRFVQGGVHKEVRGWQGPSDHAPVWADIRRSDAMSD</sequence>
<dbReference type="HOGENOM" id="CLU_027539_0_1_1"/>
<feature type="active site" description="Proton donor/acceptor" evidence="6">
    <location>
        <position position="167"/>
    </location>
</feature>
<dbReference type="EMBL" id="JH992974">
    <property type="protein sequence ID" value="EKX51874.1"/>
    <property type="molecule type" value="Genomic_DNA"/>
</dbReference>
<comment type="cofactor">
    <cofactor evidence="7 9">
        <name>Mg(2+)</name>
        <dbReference type="ChEBI" id="CHEBI:18420"/>
    </cofactor>
    <cofactor evidence="7 9">
        <name>Mn(2+)</name>
        <dbReference type="ChEBI" id="CHEBI:29035"/>
    </cofactor>
    <text evidence="7 9">Probably binds two magnesium or manganese ions per subunit.</text>
</comment>
<organism evidence="11">
    <name type="scientific">Guillardia theta (strain CCMP2712)</name>
    <name type="common">Cryptophyte</name>
    <dbReference type="NCBI Taxonomy" id="905079"/>
    <lineage>
        <taxon>Eukaryota</taxon>
        <taxon>Cryptophyceae</taxon>
        <taxon>Pyrenomonadales</taxon>
        <taxon>Geminigeraceae</taxon>
        <taxon>Guillardia</taxon>
    </lineage>
</organism>
<dbReference type="PROSITE" id="PS00726">
    <property type="entry name" value="AP_NUCLEASE_F1_1"/>
    <property type="match status" value="1"/>
</dbReference>
<feature type="active site" description="Proton acceptor" evidence="6">
    <location>
        <position position="268"/>
    </location>
</feature>
<feature type="binding site" evidence="7">
    <location>
        <position position="52"/>
    </location>
    <ligand>
        <name>Mg(2+)</name>
        <dbReference type="ChEBI" id="CHEBI:18420"/>
        <label>1</label>
    </ligand>
</feature>
<gene>
    <name evidence="11" type="ORF">GUITHDRAFT_65587</name>
</gene>
<name>L1JU99_GUITC</name>
<dbReference type="GeneID" id="17308659"/>
<dbReference type="NCBIfam" id="TIGR00195">
    <property type="entry name" value="exoDNase_III"/>
    <property type="match status" value="1"/>
</dbReference>
<evidence type="ECO:0000256" key="5">
    <source>
        <dbReference type="ARBA" id="ARBA00022842"/>
    </source>
</evidence>
<feature type="binding site" evidence="7">
    <location>
        <position position="268"/>
    </location>
    <ligand>
        <name>Mg(2+)</name>
        <dbReference type="ChEBI" id="CHEBI:18420"/>
        <label>1</label>
    </ligand>
</feature>
<dbReference type="GO" id="GO:0003677">
    <property type="term" value="F:DNA binding"/>
    <property type="evidence" value="ECO:0007669"/>
    <property type="project" value="InterPro"/>
</dbReference>
<evidence type="ECO:0000256" key="8">
    <source>
        <dbReference type="PIRSR" id="PIRSR604808-3"/>
    </source>
</evidence>
<evidence type="ECO:0000256" key="7">
    <source>
        <dbReference type="PIRSR" id="PIRSR604808-2"/>
    </source>
</evidence>
<dbReference type="SUPFAM" id="SSF56219">
    <property type="entry name" value="DNase I-like"/>
    <property type="match status" value="1"/>
</dbReference>
<dbReference type="InterPro" id="IPR004808">
    <property type="entry name" value="AP_endonuc_1"/>
</dbReference>
<dbReference type="OMA" id="WWSYRGR"/>
<evidence type="ECO:0000256" key="6">
    <source>
        <dbReference type="PIRSR" id="PIRSR604808-1"/>
    </source>
</evidence>
<evidence type="ECO:0000256" key="2">
    <source>
        <dbReference type="ARBA" id="ARBA00007092"/>
    </source>
</evidence>
<evidence type="ECO:0000313" key="12">
    <source>
        <dbReference type="EnsemblProtists" id="EKX51874"/>
    </source>
</evidence>
<dbReference type="PaxDb" id="55529-EKX51874"/>
<evidence type="ECO:0000256" key="4">
    <source>
        <dbReference type="ARBA" id="ARBA00022801"/>
    </source>
</evidence>
<reference evidence="11 13" key="1">
    <citation type="journal article" date="2012" name="Nature">
        <title>Algal genomes reveal evolutionary mosaicism and the fate of nucleomorphs.</title>
        <authorList>
            <consortium name="DOE Joint Genome Institute"/>
            <person name="Curtis B.A."/>
            <person name="Tanifuji G."/>
            <person name="Burki F."/>
            <person name="Gruber A."/>
            <person name="Irimia M."/>
            <person name="Maruyama S."/>
            <person name="Arias M.C."/>
            <person name="Ball S.G."/>
            <person name="Gile G.H."/>
            <person name="Hirakawa Y."/>
            <person name="Hopkins J.F."/>
            <person name="Kuo A."/>
            <person name="Rensing S.A."/>
            <person name="Schmutz J."/>
            <person name="Symeonidi A."/>
            <person name="Elias M."/>
            <person name="Eveleigh R.J."/>
            <person name="Herman E.K."/>
            <person name="Klute M.J."/>
            <person name="Nakayama T."/>
            <person name="Obornik M."/>
            <person name="Reyes-Prieto A."/>
            <person name="Armbrust E.V."/>
            <person name="Aves S.J."/>
            <person name="Beiko R.G."/>
            <person name="Coutinho P."/>
            <person name="Dacks J.B."/>
            <person name="Durnford D.G."/>
            <person name="Fast N.M."/>
            <person name="Green B.R."/>
            <person name="Grisdale C.J."/>
            <person name="Hempel F."/>
            <person name="Henrissat B."/>
            <person name="Hoppner M.P."/>
            <person name="Ishida K."/>
            <person name="Kim E."/>
            <person name="Koreny L."/>
            <person name="Kroth P.G."/>
            <person name="Liu Y."/>
            <person name="Malik S.B."/>
            <person name="Maier U.G."/>
            <person name="McRose D."/>
            <person name="Mock T."/>
            <person name="Neilson J.A."/>
            <person name="Onodera N.T."/>
            <person name="Poole A.M."/>
            <person name="Pritham E.J."/>
            <person name="Richards T.A."/>
            <person name="Rocap G."/>
            <person name="Roy S.W."/>
            <person name="Sarai C."/>
            <person name="Schaack S."/>
            <person name="Shirato S."/>
            <person name="Slamovits C.H."/>
            <person name="Spencer D.F."/>
            <person name="Suzuki S."/>
            <person name="Worden A.Z."/>
            <person name="Zauner S."/>
            <person name="Barry K."/>
            <person name="Bell C."/>
            <person name="Bharti A.K."/>
            <person name="Crow J.A."/>
            <person name="Grimwood J."/>
            <person name="Kramer R."/>
            <person name="Lindquist E."/>
            <person name="Lucas S."/>
            <person name="Salamov A."/>
            <person name="McFadden G.I."/>
            <person name="Lane C.E."/>
            <person name="Keeling P.J."/>
            <person name="Gray M.W."/>
            <person name="Grigoriev I.V."/>
            <person name="Archibald J.M."/>
        </authorList>
    </citation>
    <scope>NUCLEOTIDE SEQUENCE</scope>
    <source>
        <strain evidence="11 13">CCMP2712</strain>
    </source>
</reference>
<proteinExistence type="inferred from homology"/>
<feature type="site" description="Interaction with DNA substrate" evidence="8">
    <location>
        <position position="268"/>
    </location>
</feature>
<dbReference type="PANTHER" id="PTHR43250">
    <property type="entry name" value="EXODEOXYRIBONUCLEASE III"/>
    <property type="match status" value="1"/>
</dbReference>
<evidence type="ECO:0000313" key="13">
    <source>
        <dbReference type="Proteomes" id="UP000011087"/>
    </source>
</evidence>
<evidence type="ECO:0000256" key="9">
    <source>
        <dbReference type="RuleBase" id="RU362131"/>
    </source>
</evidence>
<keyword evidence="5 7" id="KW-0460">Magnesium</keyword>
<dbReference type="RefSeq" id="XP_005838854.1">
    <property type="nucleotide sequence ID" value="XM_005838797.1"/>
</dbReference>
<dbReference type="CDD" id="cd09086">
    <property type="entry name" value="ExoIII-like_AP-endo"/>
    <property type="match status" value="1"/>
</dbReference>
<dbReference type="STRING" id="905079.L1JU99"/>
<dbReference type="Proteomes" id="UP000011087">
    <property type="component" value="Unassembled WGS sequence"/>
</dbReference>
<protein>
    <recommendedName>
        <fullName evidence="10">Endonuclease/exonuclease/phosphatase domain-containing protein</fullName>
    </recommendedName>
</protein>
<dbReference type="InterPro" id="IPR005135">
    <property type="entry name" value="Endo/exonuclease/phosphatase"/>
</dbReference>
<dbReference type="InterPro" id="IPR036691">
    <property type="entry name" value="Endo/exonu/phosph_ase_sf"/>
</dbReference>